<evidence type="ECO:0000256" key="2">
    <source>
        <dbReference type="ARBA" id="ARBA00022729"/>
    </source>
</evidence>
<evidence type="ECO:0000256" key="3">
    <source>
        <dbReference type="ARBA" id="ARBA00023136"/>
    </source>
</evidence>
<dbReference type="InterPro" id="IPR013783">
    <property type="entry name" value="Ig-like_fold"/>
</dbReference>
<reference evidence="7" key="1">
    <citation type="submission" date="2025-08" db="UniProtKB">
        <authorList>
            <consortium name="Ensembl"/>
        </authorList>
    </citation>
    <scope>IDENTIFICATION</scope>
</reference>
<protein>
    <submittedName>
        <fullName evidence="7">CD58 molecule</fullName>
    </submittedName>
</protein>
<evidence type="ECO:0000256" key="4">
    <source>
        <dbReference type="ARBA" id="ARBA00023180"/>
    </source>
</evidence>
<keyword evidence="4" id="KW-0325">Glycoprotein</keyword>
<dbReference type="GO" id="GO:0034113">
    <property type="term" value="P:heterotypic cell-cell adhesion"/>
    <property type="evidence" value="ECO:0007669"/>
    <property type="project" value="Ensembl"/>
</dbReference>
<dbReference type="InterPro" id="IPR036179">
    <property type="entry name" value="Ig-like_dom_sf"/>
</dbReference>
<dbReference type="GeneTree" id="ENSGT00510000049596"/>
<reference evidence="7" key="2">
    <citation type="submission" date="2025-09" db="UniProtKB">
        <authorList>
            <consortium name="Ensembl"/>
        </authorList>
    </citation>
    <scope>IDENTIFICATION</scope>
</reference>
<feature type="transmembrane region" description="Helical" evidence="5">
    <location>
        <begin position="218"/>
        <end position="240"/>
    </location>
</feature>
<dbReference type="GO" id="GO:0005102">
    <property type="term" value="F:signaling receptor binding"/>
    <property type="evidence" value="ECO:0007669"/>
    <property type="project" value="Ensembl"/>
</dbReference>
<evidence type="ECO:0000256" key="5">
    <source>
        <dbReference type="SAM" id="Phobius"/>
    </source>
</evidence>
<keyword evidence="2 6" id="KW-0732">Signal</keyword>
<dbReference type="GO" id="GO:0071356">
    <property type="term" value="P:cellular response to tumor necrosis factor"/>
    <property type="evidence" value="ECO:0007669"/>
    <property type="project" value="Ensembl"/>
</dbReference>
<dbReference type="Proteomes" id="UP000694414">
    <property type="component" value="Unplaced"/>
</dbReference>
<dbReference type="GO" id="GO:0032757">
    <property type="term" value="P:positive regulation of interleukin-8 production"/>
    <property type="evidence" value="ECO:0007669"/>
    <property type="project" value="Ensembl"/>
</dbReference>
<dbReference type="PANTHER" id="PTHR12080">
    <property type="entry name" value="SIGNALING LYMPHOCYTIC ACTIVATION MOLECULE"/>
    <property type="match status" value="1"/>
</dbReference>
<evidence type="ECO:0000313" key="7">
    <source>
        <dbReference type="Ensembl" id="ENSPSMP00000021234.1"/>
    </source>
</evidence>
<evidence type="ECO:0000256" key="1">
    <source>
        <dbReference type="ARBA" id="ARBA00004370"/>
    </source>
</evidence>
<evidence type="ECO:0000313" key="8">
    <source>
        <dbReference type="Proteomes" id="UP000694414"/>
    </source>
</evidence>
<name>A0A8C9DMP9_PROSS</name>
<keyword evidence="5" id="KW-0812">Transmembrane</keyword>
<keyword evidence="8" id="KW-1185">Reference proteome</keyword>
<comment type="subcellular location">
    <subcellularLocation>
        <location evidence="1">Membrane</location>
    </subcellularLocation>
</comment>
<keyword evidence="5" id="KW-1133">Transmembrane helix</keyword>
<dbReference type="GO" id="GO:0009986">
    <property type="term" value="C:cell surface"/>
    <property type="evidence" value="ECO:0007669"/>
    <property type="project" value="Ensembl"/>
</dbReference>
<dbReference type="GO" id="GO:0016020">
    <property type="term" value="C:membrane"/>
    <property type="evidence" value="ECO:0007669"/>
    <property type="project" value="UniProtKB-SubCell"/>
</dbReference>
<dbReference type="GO" id="GO:0071346">
    <property type="term" value="P:cellular response to type II interferon"/>
    <property type="evidence" value="ECO:0007669"/>
    <property type="project" value="Ensembl"/>
</dbReference>
<accession>A0A8C9DMP9</accession>
<gene>
    <name evidence="7" type="primary">CD58</name>
</gene>
<dbReference type="CDD" id="cd05775">
    <property type="entry name" value="IgV_CD2_like_N"/>
    <property type="match status" value="1"/>
</dbReference>
<dbReference type="Gene3D" id="2.60.40.10">
    <property type="entry name" value="Immunoglobulins"/>
    <property type="match status" value="1"/>
</dbReference>
<keyword evidence="3 5" id="KW-0472">Membrane</keyword>
<evidence type="ECO:0000256" key="6">
    <source>
        <dbReference type="SAM" id="SignalP"/>
    </source>
</evidence>
<dbReference type="FunFam" id="2.60.40.10:FF:001702">
    <property type="entry name" value="Lymphocyte function-associated antigen 3"/>
    <property type="match status" value="1"/>
</dbReference>
<dbReference type="InterPro" id="IPR015631">
    <property type="entry name" value="CD2/SLAM_rcpt"/>
</dbReference>
<organism evidence="7 8">
    <name type="scientific">Prolemur simus</name>
    <name type="common">Greater bamboo lemur</name>
    <name type="synonym">Hapalemur simus</name>
    <dbReference type="NCBI Taxonomy" id="1328070"/>
    <lineage>
        <taxon>Eukaryota</taxon>
        <taxon>Metazoa</taxon>
        <taxon>Chordata</taxon>
        <taxon>Craniata</taxon>
        <taxon>Vertebrata</taxon>
        <taxon>Euteleostomi</taxon>
        <taxon>Mammalia</taxon>
        <taxon>Eutheria</taxon>
        <taxon>Euarchontoglires</taxon>
        <taxon>Primates</taxon>
        <taxon>Strepsirrhini</taxon>
        <taxon>Lemuriformes</taxon>
        <taxon>Lemuridae</taxon>
        <taxon>Prolemur</taxon>
    </lineage>
</organism>
<dbReference type="AlphaFoldDB" id="A0A8C9DMP9"/>
<sequence length="241" mass="27100">MVSWGGAGRTLGVLLLNLLLRLGSISCDSIPVYAAVNKSVTFHPSHHMPFKEILWKKQKNKVIEWENSEFKAFPPFIDRVHLDPVSGNLTIFNLTSSDEDEYEIESPSITSPTKFFLYVIEPISSLTLTCILTDQNITVQCEIPEHDNSHPGLLKYLWDCPSEQCKDNSASEVYFDMESDYSQKIQCTVSNEVSTKTSSITLATCFGNPSIYFSRSRIFLGLTVLFVLIVSGILLGMYAFF</sequence>
<feature type="chain" id="PRO_5034186060" evidence="6">
    <location>
        <begin position="28"/>
        <end position="241"/>
    </location>
</feature>
<dbReference type="SUPFAM" id="SSF48726">
    <property type="entry name" value="Immunoglobulin"/>
    <property type="match status" value="1"/>
</dbReference>
<feature type="signal peptide" evidence="6">
    <location>
        <begin position="1"/>
        <end position="27"/>
    </location>
</feature>
<dbReference type="Ensembl" id="ENSPSMT00000024627.1">
    <property type="protein sequence ID" value="ENSPSMP00000021234.1"/>
    <property type="gene ID" value="ENSPSMG00000015016.1"/>
</dbReference>
<dbReference type="PANTHER" id="PTHR12080:SF55">
    <property type="entry name" value="LYMPHOCYTE FUNCTION-ASSOCIATED ANTIGEN 3"/>
    <property type="match status" value="1"/>
</dbReference>
<proteinExistence type="predicted"/>